<dbReference type="InterPro" id="IPR059117">
    <property type="entry name" value="APS_kinase_dom"/>
</dbReference>
<dbReference type="InterPro" id="IPR024951">
    <property type="entry name" value="Sulfurylase_cat_dom"/>
</dbReference>
<comment type="similarity">
    <text evidence="14">Belongs to the sulfate adenylyltransferase family.</text>
</comment>
<dbReference type="GO" id="GO:0005524">
    <property type="term" value="F:ATP binding"/>
    <property type="evidence" value="ECO:0007669"/>
    <property type="project" value="UniProtKB-KW"/>
</dbReference>
<name>A0A7R9KQX3_9ACAR</name>
<evidence type="ECO:0000256" key="9">
    <source>
        <dbReference type="ARBA" id="ARBA00022695"/>
    </source>
</evidence>
<reference evidence="19" key="1">
    <citation type="submission" date="2020-11" db="EMBL/GenBank/DDBJ databases">
        <authorList>
            <person name="Tran Van P."/>
        </authorList>
    </citation>
    <scope>NUCLEOTIDE SEQUENCE</scope>
</reference>
<gene>
    <name evidence="19" type="ORF">OSB1V03_LOCUS8168</name>
</gene>
<keyword evidence="20" id="KW-1185">Reference proteome</keyword>
<dbReference type="SUPFAM" id="SSF52540">
    <property type="entry name" value="P-loop containing nucleoside triphosphate hydrolases"/>
    <property type="match status" value="1"/>
</dbReference>
<evidence type="ECO:0000256" key="12">
    <source>
        <dbReference type="ARBA" id="ARBA00022840"/>
    </source>
</evidence>
<dbReference type="FunFam" id="3.40.50.620:FF:000006">
    <property type="entry name" value="bifunctional 3'-phosphoadenosine 5'-phosphosulfate synthase 1"/>
    <property type="match status" value="1"/>
</dbReference>
<dbReference type="CDD" id="cd02027">
    <property type="entry name" value="APSK"/>
    <property type="match status" value="1"/>
</dbReference>
<dbReference type="PANTHER" id="PTHR11055">
    <property type="entry name" value="BIFUNCTIONAL 3'-PHOSPHOADENOSINE 5'-PHOSPHOSULFATE SYNTHASE"/>
    <property type="match status" value="1"/>
</dbReference>
<keyword evidence="9" id="KW-0548">Nucleotidyltransferase</keyword>
<dbReference type="OrthoDB" id="506431at2759"/>
<evidence type="ECO:0000256" key="5">
    <source>
        <dbReference type="ARBA" id="ARBA00009290"/>
    </source>
</evidence>
<dbReference type="InterPro" id="IPR015947">
    <property type="entry name" value="PUA-like_sf"/>
</dbReference>
<feature type="domain" description="ATP-sulfurylase PUA-like" evidence="18">
    <location>
        <begin position="238"/>
        <end position="391"/>
    </location>
</feature>
<dbReference type="InterPro" id="IPR002650">
    <property type="entry name" value="Sulphate_adenylyltransferase"/>
</dbReference>
<evidence type="ECO:0000256" key="3">
    <source>
        <dbReference type="ARBA" id="ARBA00005050"/>
    </source>
</evidence>
<keyword evidence="13" id="KW-0809">Transit peptide</keyword>
<evidence type="ECO:0000256" key="10">
    <source>
        <dbReference type="ARBA" id="ARBA00022741"/>
    </source>
</evidence>
<dbReference type="FunFam" id="3.10.400.10:FF:000002">
    <property type="entry name" value="ATP sulfurylase 2"/>
    <property type="match status" value="1"/>
</dbReference>
<dbReference type="SUPFAM" id="SSF52374">
    <property type="entry name" value="Nucleotidylyl transferase"/>
    <property type="match status" value="1"/>
</dbReference>
<keyword evidence="6" id="KW-0150">Chloroplast</keyword>
<evidence type="ECO:0000259" key="17">
    <source>
        <dbReference type="Pfam" id="PF01747"/>
    </source>
</evidence>
<evidence type="ECO:0000259" key="18">
    <source>
        <dbReference type="Pfam" id="PF14306"/>
    </source>
</evidence>
<dbReference type="Gene3D" id="3.40.50.620">
    <property type="entry name" value="HUPs"/>
    <property type="match status" value="1"/>
</dbReference>
<dbReference type="InterPro" id="IPR025980">
    <property type="entry name" value="ATP-Sase_PUA-like_dom"/>
</dbReference>
<evidence type="ECO:0000313" key="19">
    <source>
        <dbReference type="EMBL" id="CAD7627743.1"/>
    </source>
</evidence>
<evidence type="ECO:0000313" key="20">
    <source>
        <dbReference type="Proteomes" id="UP000759131"/>
    </source>
</evidence>
<dbReference type="CDD" id="cd00517">
    <property type="entry name" value="ATPS"/>
    <property type="match status" value="1"/>
</dbReference>
<dbReference type="AlphaFoldDB" id="A0A7R9KQX3"/>
<dbReference type="HAMAP" id="MF_00065">
    <property type="entry name" value="Adenylyl_sulf_kinase"/>
    <property type="match status" value="1"/>
</dbReference>
<comment type="similarity">
    <text evidence="4">In the N-terminal section; belongs to the APS kinase family.</text>
</comment>
<evidence type="ECO:0000256" key="4">
    <source>
        <dbReference type="ARBA" id="ARBA00007268"/>
    </source>
</evidence>
<evidence type="ECO:0000256" key="11">
    <source>
        <dbReference type="ARBA" id="ARBA00022777"/>
    </source>
</evidence>
<dbReference type="GO" id="GO:0050428">
    <property type="term" value="P:3'-phosphoadenosine 5'-phosphosulfate biosynthetic process"/>
    <property type="evidence" value="ECO:0007669"/>
    <property type="project" value="TreeGrafter"/>
</dbReference>
<evidence type="ECO:0000256" key="2">
    <source>
        <dbReference type="ARBA" id="ARBA00005048"/>
    </source>
</evidence>
<protein>
    <submittedName>
        <fullName evidence="19">Uncharacterized protein</fullName>
    </submittedName>
</protein>
<dbReference type="Gene3D" id="3.10.400.10">
    <property type="entry name" value="Sulfate adenylyltransferase"/>
    <property type="match status" value="1"/>
</dbReference>
<dbReference type="EMBL" id="CAJPIZ010005010">
    <property type="protein sequence ID" value="CAG2108173.1"/>
    <property type="molecule type" value="Genomic_DNA"/>
</dbReference>
<dbReference type="UniPathway" id="UPA00097"/>
<dbReference type="PANTHER" id="PTHR11055:SF1">
    <property type="entry name" value="PAPS SYNTHETASE, ISOFORM D"/>
    <property type="match status" value="1"/>
</dbReference>
<comment type="similarity">
    <text evidence="5">In the C-terminal section; belongs to the sulfate adenylyltransferase family.</text>
</comment>
<evidence type="ECO:0000259" key="16">
    <source>
        <dbReference type="Pfam" id="PF01583"/>
    </source>
</evidence>
<dbReference type="InterPro" id="IPR014729">
    <property type="entry name" value="Rossmann-like_a/b/a_fold"/>
</dbReference>
<comment type="catalytic activity">
    <reaction evidence="15">
        <text>sulfate + ATP + H(+) = adenosine 5'-phosphosulfate + diphosphate</text>
        <dbReference type="Rhea" id="RHEA:18133"/>
        <dbReference type="ChEBI" id="CHEBI:15378"/>
        <dbReference type="ChEBI" id="CHEBI:16189"/>
        <dbReference type="ChEBI" id="CHEBI:30616"/>
        <dbReference type="ChEBI" id="CHEBI:33019"/>
        <dbReference type="ChEBI" id="CHEBI:58243"/>
        <dbReference type="EC" id="2.7.7.4"/>
    </reaction>
</comment>
<dbReference type="NCBIfam" id="NF003013">
    <property type="entry name" value="PRK03846.1"/>
    <property type="match status" value="1"/>
</dbReference>
<evidence type="ECO:0000256" key="6">
    <source>
        <dbReference type="ARBA" id="ARBA00022528"/>
    </source>
</evidence>
<dbReference type="GO" id="GO:0004781">
    <property type="term" value="F:sulfate adenylyltransferase (ATP) activity"/>
    <property type="evidence" value="ECO:0007669"/>
    <property type="project" value="UniProtKB-EC"/>
</dbReference>
<comment type="pathway">
    <text evidence="2">Sulfur metabolism; hydrogen sulfide biosynthesis; sulfite from sulfate: step 1/3.</text>
</comment>
<dbReference type="NCBIfam" id="TIGR00339">
    <property type="entry name" value="sopT"/>
    <property type="match status" value="1"/>
</dbReference>
<dbReference type="InterPro" id="IPR002891">
    <property type="entry name" value="APS"/>
</dbReference>
<evidence type="ECO:0000256" key="7">
    <source>
        <dbReference type="ARBA" id="ARBA00022640"/>
    </source>
</evidence>
<feature type="domain" description="APS kinase" evidence="16">
    <location>
        <begin position="57"/>
        <end position="209"/>
    </location>
</feature>
<sequence length="629" mass="71142">MNNTNKFIDINANEVDITTNGVKEYFDEHWEGNIFYQQQRVTRRRRAEVLGNGQQFRGCTVWFTGFSGAGKTSIAFKLEEVLCKHKIFTYALDGDNIRHGLCKGLGFSQEDRSENQRRIAEVARLFADSGAIVLTSLISPLRQDRENIRNLHKQSKLAFFEIFVDTPYDVCEQRDVKGLYAKARAGQIACFTGMASKYEPPISPDLVLKTAVDSIDECVQKVIDMLSKNNILPKSMKQEVKELFVPTDLVGRHKLLCEQMVSINITDIDLQWVQVLSEGWAPPLTGFMREREYLQCLNFGLLVDDGLHNQTVPIVLAINDDDKEALNGKTRVALKHNDKVVAFLENIEIYEHRKEERMATVFKTTAVGHPAIKLIAEAGDWLLGGALKVFDRIRWQDGLDSYRLTPNEIRQRLKEMDADAVFAFQLRNPIHNGHALLMQDTRRQLLAKGYRNPVLLLHPLGGWTKSDDVPLAVRINQHKAVLESGVLDPKTTLMAIFPSPMIYGGPREVQWHARARQVAGANFYIVGRDPAGVPHPITGENLYEPTHGMKVLQWAPGLNGLKIIPFRVAAYNKVKKAMTFYEPENGADFEFISGTKMRGFAKRGETPPNGFMAPNAWKVLIDYYQSIAK</sequence>
<comment type="subcellular location">
    <subcellularLocation>
        <location evidence="1">Plastid</location>
        <location evidence="1">Chloroplast</location>
    </subcellularLocation>
</comment>
<evidence type="ECO:0000256" key="1">
    <source>
        <dbReference type="ARBA" id="ARBA00004229"/>
    </source>
</evidence>
<organism evidence="19">
    <name type="scientific">Medioppia subpectinata</name>
    <dbReference type="NCBI Taxonomy" id="1979941"/>
    <lineage>
        <taxon>Eukaryota</taxon>
        <taxon>Metazoa</taxon>
        <taxon>Ecdysozoa</taxon>
        <taxon>Arthropoda</taxon>
        <taxon>Chelicerata</taxon>
        <taxon>Arachnida</taxon>
        <taxon>Acari</taxon>
        <taxon>Acariformes</taxon>
        <taxon>Sarcoptiformes</taxon>
        <taxon>Oribatida</taxon>
        <taxon>Brachypylina</taxon>
        <taxon>Oppioidea</taxon>
        <taxon>Oppiidae</taxon>
        <taxon>Medioppia</taxon>
    </lineage>
</organism>
<keyword evidence="10" id="KW-0547">Nucleotide-binding</keyword>
<dbReference type="GO" id="GO:0004020">
    <property type="term" value="F:adenylylsulfate kinase activity"/>
    <property type="evidence" value="ECO:0007669"/>
    <property type="project" value="InterPro"/>
</dbReference>
<dbReference type="Gene3D" id="3.40.50.300">
    <property type="entry name" value="P-loop containing nucleotide triphosphate hydrolases"/>
    <property type="match status" value="1"/>
</dbReference>
<accession>A0A7R9KQX3</accession>
<feature type="domain" description="Sulphate adenylyltransferase catalytic" evidence="17">
    <location>
        <begin position="401"/>
        <end position="622"/>
    </location>
</feature>
<dbReference type="InterPro" id="IPR027417">
    <property type="entry name" value="P-loop_NTPase"/>
</dbReference>
<proteinExistence type="inferred from homology"/>
<dbReference type="Proteomes" id="UP000759131">
    <property type="component" value="Unassembled WGS sequence"/>
</dbReference>
<keyword evidence="7" id="KW-0934">Plastid</keyword>
<dbReference type="Pfam" id="PF01747">
    <property type="entry name" value="ATP-sulfurylase"/>
    <property type="match status" value="1"/>
</dbReference>
<keyword evidence="8" id="KW-0808">Transferase</keyword>
<evidence type="ECO:0000256" key="13">
    <source>
        <dbReference type="ARBA" id="ARBA00022946"/>
    </source>
</evidence>
<dbReference type="SUPFAM" id="SSF88697">
    <property type="entry name" value="PUA domain-like"/>
    <property type="match status" value="1"/>
</dbReference>
<keyword evidence="11" id="KW-0418">Kinase</keyword>
<evidence type="ECO:0000256" key="14">
    <source>
        <dbReference type="ARBA" id="ARBA00037980"/>
    </source>
</evidence>
<dbReference type="EMBL" id="OC859585">
    <property type="protein sequence ID" value="CAD7627743.1"/>
    <property type="molecule type" value="Genomic_DNA"/>
</dbReference>
<keyword evidence="12" id="KW-0067">ATP-binding</keyword>
<evidence type="ECO:0000256" key="15">
    <source>
        <dbReference type="ARBA" id="ARBA00049370"/>
    </source>
</evidence>
<dbReference type="Pfam" id="PF14306">
    <property type="entry name" value="PUA_2"/>
    <property type="match status" value="1"/>
</dbReference>
<dbReference type="GO" id="GO:0000103">
    <property type="term" value="P:sulfate assimilation"/>
    <property type="evidence" value="ECO:0007669"/>
    <property type="project" value="UniProtKB-UniPathway"/>
</dbReference>
<comment type="pathway">
    <text evidence="3">Sulfur metabolism; sulfate assimilation.</text>
</comment>
<dbReference type="NCBIfam" id="TIGR00455">
    <property type="entry name" value="apsK"/>
    <property type="match status" value="1"/>
</dbReference>
<evidence type="ECO:0000256" key="8">
    <source>
        <dbReference type="ARBA" id="ARBA00022679"/>
    </source>
</evidence>
<dbReference type="Pfam" id="PF01583">
    <property type="entry name" value="APS_kinase"/>
    <property type="match status" value="1"/>
</dbReference>